<dbReference type="EMBL" id="QFQP01000009">
    <property type="protein sequence ID" value="PZR13619.1"/>
    <property type="molecule type" value="Genomic_DNA"/>
</dbReference>
<dbReference type="Gene3D" id="3.40.50.300">
    <property type="entry name" value="P-loop containing nucleotide triphosphate hydrolases"/>
    <property type="match status" value="1"/>
</dbReference>
<proteinExistence type="predicted"/>
<evidence type="ECO:0000313" key="5">
    <source>
        <dbReference type="Proteomes" id="UP000249061"/>
    </source>
</evidence>
<dbReference type="InterPro" id="IPR027417">
    <property type="entry name" value="P-loop_NTPase"/>
</dbReference>
<feature type="domain" description="ArsA/GET3 Anion-transporting ATPase-like" evidence="3">
    <location>
        <begin position="15"/>
        <end position="176"/>
    </location>
</feature>
<dbReference type="SUPFAM" id="SSF52540">
    <property type="entry name" value="P-loop containing nucleoside triphosphate hydrolases"/>
    <property type="match status" value="1"/>
</dbReference>
<reference evidence="4 5" key="1">
    <citation type="submission" date="2017-08" db="EMBL/GenBank/DDBJ databases">
        <title>Infants hospitalized years apart are colonized by the same room-sourced microbial strains.</title>
        <authorList>
            <person name="Brooks B."/>
            <person name="Olm M.R."/>
            <person name="Firek B.A."/>
            <person name="Baker R."/>
            <person name="Thomas B.C."/>
            <person name="Morowitz M.J."/>
            <person name="Banfield J.F."/>
        </authorList>
    </citation>
    <scope>NUCLEOTIDE SEQUENCE [LARGE SCALE GENOMIC DNA]</scope>
    <source>
        <strain evidence="4">S2_003_000_R2_14</strain>
    </source>
</reference>
<evidence type="ECO:0000256" key="2">
    <source>
        <dbReference type="ARBA" id="ARBA00066752"/>
    </source>
</evidence>
<comment type="caution">
    <text evidence="4">The sequence shown here is derived from an EMBL/GenBank/DDBJ whole genome shotgun (WGS) entry which is preliminary data.</text>
</comment>
<dbReference type="Pfam" id="PF02374">
    <property type="entry name" value="ArsA_ATPase"/>
    <property type="match status" value="1"/>
</dbReference>
<dbReference type="PANTHER" id="PTHR10803">
    <property type="entry name" value="ARSENICAL PUMP-DRIVING ATPASE ARSENITE-TRANSLOCATING ATPASE"/>
    <property type="match status" value="1"/>
</dbReference>
<dbReference type="InterPro" id="IPR025723">
    <property type="entry name" value="ArsA/GET3_ATPase-like"/>
</dbReference>
<evidence type="ECO:0000256" key="1">
    <source>
        <dbReference type="ARBA" id="ARBA00052296"/>
    </source>
</evidence>
<dbReference type="EC" id="7.3.2.7" evidence="2"/>
<organism evidence="4 5">
    <name type="scientific">Archangium gephyra</name>
    <dbReference type="NCBI Taxonomy" id="48"/>
    <lineage>
        <taxon>Bacteria</taxon>
        <taxon>Pseudomonadati</taxon>
        <taxon>Myxococcota</taxon>
        <taxon>Myxococcia</taxon>
        <taxon>Myxococcales</taxon>
        <taxon>Cystobacterineae</taxon>
        <taxon>Archangiaceae</taxon>
        <taxon>Archangium</taxon>
    </lineage>
</organism>
<evidence type="ECO:0000259" key="3">
    <source>
        <dbReference type="Pfam" id="PF02374"/>
    </source>
</evidence>
<dbReference type="GO" id="GO:0016887">
    <property type="term" value="F:ATP hydrolysis activity"/>
    <property type="evidence" value="ECO:0007669"/>
    <property type="project" value="InterPro"/>
</dbReference>
<dbReference type="InterPro" id="IPR016300">
    <property type="entry name" value="ATPase_ArsA/GET3"/>
</dbReference>
<evidence type="ECO:0000313" key="4">
    <source>
        <dbReference type="EMBL" id="PZR13619.1"/>
    </source>
</evidence>
<dbReference type="GO" id="GO:0015446">
    <property type="term" value="F:ATPase-coupled arsenite transmembrane transporter activity"/>
    <property type="evidence" value="ECO:0007669"/>
    <property type="project" value="UniProtKB-EC"/>
</dbReference>
<comment type="catalytic activity">
    <reaction evidence="1">
        <text>arsenite(in) + ATP + H2O = arsenite(out) + ADP + phosphate + H(+)</text>
        <dbReference type="Rhea" id="RHEA:11348"/>
        <dbReference type="ChEBI" id="CHEBI:15377"/>
        <dbReference type="ChEBI" id="CHEBI:15378"/>
        <dbReference type="ChEBI" id="CHEBI:29242"/>
        <dbReference type="ChEBI" id="CHEBI:30616"/>
        <dbReference type="ChEBI" id="CHEBI:43474"/>
        <dbReference type="ChEBI" id="CHEBI:456216"/>
        <dbReference type="EC" id="7.3.2.7"/>
    </reaction>
</comment>
<sequence>MSTPVRIGQLIRERKIIVCCGAGGVGKTTTAAAISLAAARAGRKVLVLTIDPSRRLAETLGVSRNPPSPVRVPEDRQQAAGIKAPGSLDAWMLDPKLVADSAVRRLSKSDEDAQRILGNRIYQQVSTMVAGMHEYTAMEALFRLVNEGRYDLVVLDTPPSRHALDFLEAPHRLSGLVDSRAIAAFLPSGDSLVARAASKVIQKILGAVFGDEFAGEFVTFLSTFTGIFRSLSVNVGEMRRFLSGPDVAFLLVSSPAPATLTEAFFFQDKTKALELPFRGFVLNRSKANVLERTMPPSRDEADPVLSAGLTKLHQLAELEQHAAARDLALLEDLKKRAGDSATALALPELPQGADDIGTLVAVADRLAAS</sequence>
<gene>
    <name evidence="4" type="ORF">DI536_12795</name>
</gene>
<dbReference type="Proteomes" id="UP000249061">
    <property type="component" value="Unassembled WGS sequence"/>
</dbReference>
<name>A0A2W5TDP0_9BACT</name>
<dbReference type="AlphaFoldDB" id="A0A2W5TDP0"/>
<dbReference type="GO" id="GO:0005524">
    <property type="term" value="F:ATP binding"/>
    <property type="evidence" value="ECO:0007669"/>
    <property type="project" value="InterPro"/>
</dbReference>
<protein>
    <recommendedName>
        <fullName evidence="2">arsenite-transporting ATPase</fullName>
        <ecNumber evidence="2">7.3.2.7</ecNumber>
    </recommendedName>
</protein>
<accession>A0A2W5TDP0</accession>
<dbReference type="PANTHER" id="PTHR10803:SF26">
    <property type="entry name" value="ANION TRANSPORTER ATPASE-RELATED"/>
    <property type="match status" value="1"/>
</dbReference>